<proteinExistence type="predicted"/>
<dbReference type="Gene3D" id="3.30.1120.10">
    <property type="match status" value="1"/>
</dbReference>
<sequence>MGIDSTKIKLLPWGGFKLSHGIYDTISMMRQSSYLVIFLLLIIGLSSCKNKGQQTAAAKTDNAQENTAKPNIIYILADDLGYGDLSAYGQQKFTTPNIDKLASQGMLFTEHYSGSTVCAPSRSALLTGMHTGHTFVRGNKEIQPEGQYPIPDNTYTLAEALKKAGYTTGAFGKWGLGYPGSEGDPLNQGFDTFFGYNCQRLGHNYYPRHLWANNDSLVLEENSGKKKGIYAPQLIHEKTLDFIEFNKDNPFFLYVASIIPHAELAAPEEIMQKYRGKFPPEKAYKGVDDGPEYRNGPYESQKETHAAFVSMIHILDKQVGEIMAKLEKLGIADNTIVMFTSDNGPHTEGGADPDYFNSNGPFKGTKRDLYEGGIRVPLIVKWPGHVKPNTRTDHVSAFWDVFPTFASIADMEVPSSLDGVSFLPTLLGEEKEQKKHEYLYWEFHEKGGRQAIRKGKWKAVKYNVFASTEDQMELYDLDTDIGEENNIAKEYPEIVEEMKLLFKEARTPSEVFTFDQGTYLSVE</sequence>
<organism evidence="2 3">
    <name type="scientific">Arenibacter palladensis</name>
    <dbReference type="NCBI Taxonomy" id="237373"/>
    <lineage>
        <taxon>Bacteria</taxon>
        <taxon>Pseudomonadati</taxon>
        <taxon>Bacteroidota</taxon>
        <taxon>Flavobacteriia</taxon>
        <taxon>Flavobacteriales</taxon>
        <taxon>Flavobacteriaceae</taxon>
        <taxon>Arenibacter</taxon>
    </lineage>
</organism>
<dbReference type="AlphaFoldDB" id="A0A1M4VZ62"/>
<dbReference type="Proteomes" id="UP000184406">
    <property type="component" value="Unassembled WGS sequence"/>
</dbReference>
<dbReference type="RefSeq" id="WP_218587886.1">
    <property type="nucleotide sequence ID" value="NZ_FQUX01000001.1"/>
</dbReference>
<keyword evidence="3" id="KW-1185">Reference proteome</keyword>
<dbReference type="CDD" id="cd16145">
    <property type="entry name" value="ARS_like"/>
    <property type="match status" value="1"/>
</dbReference>
<dbReference type="InterPro" id="IPR017850">
    <property type="entry name" value="Alkaline_phosphatase_core_sf"/>
</dbReference>
<evidence type="ECO:0000313" key="3">
    <source>
        <dbReference type="Proteomes" id="UP000184406"/>
    </source>
</evidence>
<protein>
    <submittedName>
        <fullName evidence="2">Arylsulfatase A</fullName>
    </submittedName>
</protein>
<evidence type="ECO:0000259" key="1">
    <source>
        <dbReference type="Pfam" id="PF00884"/>
    </source>
</evidence>
<dbReference type="PANTHER" id="PTHR43751">
    <property type="entry name" value="SULFATASE"/>
    <property type="match status" value="1"/>
</dbReference>
<dbReference type="SUPFAM" id="SSF53649">
    <property type="entry name" value="Alkaline phosphatase-like"/>
    <property type="match status" value="1"/>
</dbReference>
<dbReference type="Gene3D" id="3.40.720.10">
    <property type="entry name" value="Alkaline Phosphatase, subunit A"/>
    <property type="match status" value="1"/>
</dbReference>
<dbReference type="Pfam" id="PF00884">
    <property type="entry name" value="Sulfatase"/>
    <property type="match status" value="1"/>
</dbReference>
<dbReference type="PANTHER" id="PTHR43751:SF3">
    <property type="entry name" value="SULFATASE N-TERMINAL DOMAIN-CONTAINING PROTEIN"/>
    <property type="match status" value="1"/>
</dbReference>
<name>A0A1M4VZ62_9FLAO</name>
<reference evidence="3" key="1">
    <citation type="submission" date="2016-11" db="EMBL/GenBank/DDBJ databases">
        <authorList>
            <person name="Varghese N."/>
            <person name="Submissions S."/>
        </authorList>
    </citation>
    <scope>NUCLEOTIDE SEQUENCE [LARGE SCALE GENOMIC DNA]</scope>
    <source>
        <strain evidence="3">DSM 17539</strain>
    </source>
</reference>
<dbReference type="InterPro" id="IPR052701">
    <property type="entry name" value="GAG_Ulvan_Degrading_Sulfatases"/>
</dbReference>
<dbReference type="EMBL" id="FQUX01000001">
    <property type="protein sequence ID" value="SHE74190.1"/>
    <property type="molecule type" value="Genomic_DNA"/>
</dbReference>
<accession>A0A1M4VZ62</accession>
<gene>
    <name evidence="2" type="ORF">SAMN03080594_1011146</name>
</gene>
<feature type="domain" description="Sulfatase N-terminal" evidence="1">
    <location>
        <begin position="70"/>
        <end position="410"/>
    </location>
</feature>
<dbReference type="InterPro" id="IPR000917">
    <property type="entry name" value="Sulfatase_N"/>
</dbReference>
<evidence type="ECO:0000313" key="2">
    <source>
        <dbReference type="EMBL" id="SHE74190.1"/>
    </source>
</evidence>